<comment type="subcellular location">
    <subcellularLocation>
        <location evidence="1">Nucleus</location>
    </subcellularLocation>
</comment>
<evidence type="ECO:0000256" key="4">
    <source>
        <dbReference type="ARBA" id="ARBA00023242"/>
    </source>
</evidence>
<keyword evidence="9" id="KW-1185">Reference proteome</keyword>
<reference evidence="10" key="1">
    <citation type="submission" date="2025-08" db="UniProtKB">
        <authorList>
            <consortium name="RefSeq"/>
        </authorList>
    </citation>
    <scope>IDENTIFICATION</scope>
    <source>
        <tissue evidence="10">Fruit stalk</tissue>
    </source>
</reference>
<dbReference type="PROSITE" id="PS51879">
    <property type="entry name" value="RST"/>
    <property type="match status" value="1"/>
</dbReference>
<gene>
    <name evidence="10" type="primary">LOC111290679</name>
</gene>
<name>A0A6P5YBQ4_DURZI</name>
<feature type="domain" description="PARP catalytic" evidence="7">
    <location>
        <begin position="284"/>
        <end position="501"/>
    </location>
</feature>
<evidence type="ECO:0000256" key="1">
    <source>
        <dbReference type="ARBA" id="ARBA00004123"/>
    </source>
</evidence>
<dbReference type="PANTHER" id="PTHR32263">
    <property type="entry name" value="INACTIVE POLY [ADP-RIBOSE] POLYMERASE SRO4-RELATED"/>
    <property type="match status" value="1"/>
</dbReference>
<feature type="region of interest" description="Disordered" evidence="5">
    <location>
        <begin position="521"/>
        <end position="555"/>
    </location>
</feature>
<dbReference type="Gene3D" id="3.90.228.10">
    <property type="match status" value="1"/>
</dbReference>
<dbReference type="PROSITE" id="PS51059">
    <property type="entry name" value="PARP_CATALYTIC"/>
    <property type="match status" value="1"/>
</dbReference>
<dbReference type="InterPro" id="IPR012317">
    <property type="entry name" value="Poly(ADP-ribose)pol_cat_dom"/>
</dbReference>
<keyword evidence="3" id="KW-0346">Stress response</keyword>
<feature type="compositionally biased region" description="Polar residues" evidence="5">
    <location>
        <begin position="539"/>
        <end position="552"/>
    </location>
</feature>
<keyword evidence="2" id="KW-0217">Developmental protein</keyword>
<feature type="domain" description="WWE" evidence="6">
    <location>
        <begin position="102"/>
        <end position="177"/>
    </location>
</feature>
<evidence type="ECO:0000259" key="6">
    <source>
        <dbReference type="PROSITE" id="PS50918"/>
    </source>
</evidence>
<dbReference type="SUPFAM" id="SSF56399">
    <property type="entry name" value="ADP-ribosylation"/>
    <property type="match status" value="1"/>
</dbReference>
<evidence type="ECO:0000256" key="5">
    <source>
        <dbReference type="SAM" id="MobiDB-lite"/>
    </source>
</evidence>
<dbReference type="InterPro" id="IPR057823">
    <property type="entry name" value="WWE_RCD1"/>
</dbReference>
<dbReference type="OrthoDB" id="6133115at2759"/>
<dbReference type="PANTHER" id="PTHR32263:SF5">
    <property type="entry name" value="INACTIVE POLY [ADP-RIBOSE] POLYMERASE SRO1-RELATED"/>
    <property type="match status" value="1"/>
</dbReference>
<dbReference type="Proteomes" id="UP000515121">
    <property type="component" value="Unplaced"/>
</dbReference>
<evidence type="ECO:0000259" key="8">
    <source>
        <dbReference type="PROSITE" id="PS51879"/>
    </source>
</evidence>
<evidence type="ECO:0000256" key="3">
    <source>
        <dbReference type="ARBA" id="ARBA00023016"/>
    </source>
</evidence>
<dbReference type="GO" id="GO:0005634">
    <property type="term" value="C:nucleus"/>
    <property type="evidence" value="ECO:0007669"/>
    <property type="project" value="UniProtKB-SubCell"/>
</dbReference>
<dbReference type="Pfam" id="PF23467">
    <property type="entry name" value="WWE_5"/>
    <property type="match status" value="1"/>
</dbReference>
<dbReference type="Pfam" id="PF00644">
    <property type="entry name" value="PARP"/>
    <property type="match status" value="1"/>
</dbReference>
<sequence length="638" mass="71560">MTTKFVSSAGFAYQLLGDSLFEFEMEAQNATVLDSKPRVLHGMKRKRAAQHTTYFPGASHVISPQLPSLSLLSQKHGKRRRFEDCKGKVVSCGYPSKRSLLLCYSNFRKTGIPKRIMFFEKGEWTDFPHDLIASIRKDLDAKKPFIELEIDGKSFVLDFLHMFRLDRRTGLKQPIAWIDEADFCFFPEIFAVEDEPDQCCKHEYENDQESMFGKSYAPSEIKLQLEIDIKGVDQTKLKECSGESSSFVRHLQIAQKPASSHCAVEVEDNCDGNADAKPSKAVEDIQQTRISIVPENEFVDVELDERLDSYTVEKMFLMGMNPSGSVDFLDIKPCSSASTQYRFERFQKQVQIMNKYRGNANVRYAWLASSKAAVPIIRMHGIGHCGLSKIPLLYGAGVHLAAAEFTNASAKYCDVDENGVQYLILCRVIMGKMELLCPGSKQFLPSSEDVDSGVDDLLHPKYYIIWNMNINTHIYPEFVVSFKLSSIAKGHLSGSETNHAVSGVTASSQGLQSQTPVVASAGELGTTNHKTSDSRGSQENDPSLGSNTSKTPKSPWMPFPMLFDAIASKIARIDMERVTSHYEDFRSKKISRDDFVKRLRLIVGDNLLRSTITSLQCKIPSRHDLEVAKQNLKGRGSL</sequence>
<dbReference type="InterPro" id="IPR004170">
    <property type="entry name" value="WWE_dom"/>
</dbReference>
<evidence type="ECO:0000256" key="2">
    <source>
        <dbReference type="ARBA" id="ARBA00022473"/>
    </source>
</evidence>
<dbReference type="RefSeq" id="XP_022737822.1">
    <property type="nucleotide sequence ID" value="XM_022882087.1"/>
</dbReference>
<dbReference type="AlphaFoldDB" id="A0A6P5YBQ4"/>
<dbReference type="GO" id="GO:0003950">
    <property type="term" value="F:NAD+ poly-ADP-ribosyltransferase activity"/>
    <property type="evidence" value="ECO:0007669"/>
    <property type="project" value="InterPro"/>
</dbReference>
<dbReference type="InterPro" id="IPR044964">
    <property type="entry name" value="RCD1/SRO1-5"/>
</dbReference>
<evidence type="ECO:0000313" key="9">
    <source>
        <dbReference type="Proteomes" id="UP000515121"/>
    </source>
</evidence>
<keyword evidence="4" id="KW-0539">Nucleus</keyword>
<evidence type="ECO:0000313" key="10">
    <source>
        <dbReference type="RefSeq" id="XP_022737822.1"/>
    </source>
</evidence>
<proteinExistence type="predicted"/>
<protein>
    <submittedName>
        <fullName evidence="10">Inactive poly [ADP-ribose] polymerase RCD1 isoform X1</fullName>
    </submittedName>
</protein>
<dbReference type="GeneID" id="111290679"/>
<feature type="domain" description="RST" evidence="8">
    <location>
        <begin position="550"/>
        <end position="621"/>
    </location>
</feature>
<organism evidence="9 10">
    <name type="scientific">Durio zibethinus</name>
    <name type="common">Durian</name>
    <dbReference type="NCBI Taxonomy" id="66656"/>
    <lineage>
        <taxon>Eukaryota</taxon>
        <taxon>Viridiplantae</taxon>
        <taxon>Streptophyta</taxon>
        <taxon>Embryophyta</taxon>
        <taxon>Tracheophyta</taxon>
        <taxon>Spermatophyta</taxon>
        <taxon>Magnoliopsida</taxon>
        <taxon>eudicotyledons</taxon>
        <taxon>Gunneridae</taxon>
        <taxon>Pentapetalae</taxon>
        <taxon>rosids</taxon>
        <taxon>malvids</taxon>
        <taxon>Malvales</taxon>
        <taxon>Malvaceae</taxon>
        <taxon>Helicteroideae</taxon>
        <taxon>Durio</taxon>
    </lineage>
</organism>
<evidence type="ECO:0000259" key="7">
    <source>
        <dbReference type="PROSITE" id="PS51059"/>
    </source>
</evidence>
<dbReference type="InterPro" id="IPR022003">
    <property type="entry name" value="RST"/>
</dbReference>
<dbReference type="KEGG" id="dzi:111290679"/>
<dbReference type="Pfam" id="PF12174">
    <property type="entry name" value="RST"/>
    <property type="match status" value="1"/>
</dbReference>
<accession>A0A6P5YBQ4</accession>
<dbReference type="PROSITE" id="PS50918">
    <property type="entry name" value="WWE"/>
    <property type="match status" value="1"/>
</dbReference>